<dbReference type="EMBL" id="BAABLM010000002">
    <property type="protein sequence ID" value="GAA4672514.1"/>
    <property type="molecule type" value="Genomic_DNA"/>
</dbReference>
<evidence type="ECO:0000313" key="2">
    <source>
        <dbReference type="EMBL" id="GAA4672514.1"/>
    </source>
</evidence>
<evidence type="ECO:0000313" key="3">
    <source>
        <dbReference type="Proteomes" id="UP001501295"/>
    </source>
</evidence>
<reference evidence="3" key="1">
    <citation type="journal article" date="2019" name="Int. J. Syst. Evol. Microbiol.">
        <title>The Global Catalogue of Microorganisms (GCM) 10K type strain sequencing project: providing services to taxonomists for standard genome sequencing and annotation.</title>
        <authorList>
            <consortium name="The Broad Institute Genomics Platform"/>
            <consortium name="The Broad Institute Genome Sequencing Center for Infectious Disease"/>
            <person name="Wu L."/>
            <person name="Ma J."/>
        </authorList>
    </citation>
    <scope>NUCLEOTIDE SEQUENCE [LARGE SCALE GENOMIC DNA]</scope>
    <source>
        <strain evidence="3">JCM 18956</strain>
    </source>
</reference>
<feature type="domain" description="AB hydrolase-1" evidence="1">
    <location>
        <begin position="3"/>
        <end position="237"/>
    </location>
</feature>
<dbReference type="InterPro" id="IPR050266">
    <property type="entry name" value="AB_hydrolase_sf"/>
</dbReference>
<accession>A0ABP8VWM9</accession>
<dbReference type="Proteomes" id="UP001501295">
    <property type="component" value="Unassembled WGS sequence"/>
</dbReference>
<dbReference type="SUPFAM" id="SSF53474">
    <property type="entry name" value="alpha/beta-Hydrolases"/>
    <property type="match status" value="1"/>
</dbReference>
<dbReference type="Pfam" id="PF12697">
    <property type="entry name" value="Abhydrolase_6"/>
    <property type="match status" value="1"/>
</dbReference>
<comment type="caution">
    <text evidence="2">The sequence shown here is derived from an EMBL/GenBank/DDBJ whole genome shotgun (WGS) entry which is preliminary data.</text>
</comment>
<evidence type="ECO:0000259" key="1">
    <source>
        <dbReference type="Pfam" id="PF12697"/>
    </source>
</evidence>
<dbReference type="InterPro" id="IPR000073">
    <property type="entry name" value="AB_hydrolase_1"/>
</dbReference>
<proteinExistence type="predicted"/>
<dbReference type="RefSeq" id="WP_345375161.1">
    <property type="nucleotide sequence ID" value="NZ_BAABLM010000002.1"/>
</dbReference>
<organism evidence="2 3">
    <name type="scientific">Frondihabitans cladoniiphilus</name>
    <dbReference type="NCBI Taxonomy" id="715785"/>
    <lineage>
        <taxon>Bacteria</taxon>
        <taxon>Bacillati</taxon>
        <taxon>Actinomycetota</taxon>
        <taxon>Actinomycetes</taxon>
        <taxon>Micrococcales</taxon>
        <taxon>Microbacteriaceae</taxon>
        <taxon>Frondihabitans</taxon>
    </lineage>
</organism>
<keyword evidence="2" id="KW-0378">Hydrolase</keyword>
<dbReference type="GO" id="GO:0016787">
    <property type="term" value="F:hydrolase activity"/>
    <property type="evidence" value="ECO:0007669"/>
    <property type="project" value="UniProtKB-KW"/>
</dbReference>
<keyword evidence="3" id="KW-1185">Reference proteome</keyword>
<dbReference type="InterPro" id="IPR029058">
    <property type="entry name" value="AB_hydrolase_fold"/>
</dbReference>
<dbReference type="PANTHER" id="PTHR43798:SF33">
    <property type="entry name" value="HYDROLASE, PUTATIVE (AFU_ORTHOLOGUE AFUA_2G14860)-RELATED"/>
    <property type="match status" value="1"/>
</dbReference>
<dbReference type="PANTHER" id="PTHR43798">
    <property type="entry name" value="MONOACYLGLYCEROL LIPASE"/>
    <property type="match status" value="1"/>
</dbReference>
<protein>
    <submittedName>
        <fullName evidence="2">Alpha/beta fold hydrolase</fullName>
    </submittedName>
</protein>
<gene>
    <name evidence="2" type="ORF">GCM10025780_15890</name>
</gene>
<sequence>MTLVLVHGNPEASAIWDPLVDELRRDDVIRVSLPGFGAPIPPGFACTITGYRDFLASAIESLDGPVDLVGHDVGGSTTIALAMTRPDLLTSWASDSIGVFDPGYEWHPLARGWQTPGVGEASVAEWTGGDEDQRLALAAGLGATGSVAAALADALNADMGRAILQFYRSAAQPAMARLGESLEQAAARPGLALIPTADTFVGSVESRHSSAARAGATAIELPGLGHRWMLDDPALSARALESFWDGLAA</sequence>
<name>A0ABP8VWM9_9MICO</name>
<dbReference type="Gene3D" id="3.40.50.1820">
    <property type="entry name" value="alpha/beta hydrolase"/>
    <property type="match status" value="1"/>
</dbReference>